<feature type="transmembrane region" description="Helical" evidence="6">
    <location>
        <begin position="105"/>
        <end position="122"/>
    </location>
</feature>
<gene>
    <name evidence="8" type="ORF">GFD18_08015</name>
</gene>
<dbReference type="EMBL" id="WHZU01000012">
    <property type="protein sequence ID" value="NEH12032.1"/>
    <property type="molecule type" value="Genomic_DNA"/>
</dbReference>
<reference evidence="8 9" key="1">
    <citation type="submission" date="2019-10" db="EMBL/GenBank/DDBJ databases">
        <title>Bifidobacterium from non-human primates.</title>
        <authorList>
            <person name="Modesto M."/>
        </authorList>
    </citation>
    <scope>NUCLEOTIDE SEQUENCE [LARGE SCALE GENOMIC DNA]</scope>
    <source>
        <strain evidence="8 9">SMA1</strain>
    </source>
</reference>
<sequence>MTSITRSTTLEADASAAQSQPISQSKAATRFLVFPVVTLILAQMGTSGDNGALAIATSALTTQLHANMASIQLSNMMYPLIAGSFMVAGGFIGTLFGWKRTFRTGAVLCAIGELISAISPNIDVFNWGGRTFVGLGASLLIPSVLGLIPKIYKGSQRTLAFGCVGAAAGGFSSFLPLALGIIMGVSGFRVVYGVLAAYFIVLLLLLSFRLPPITKTEVNHRFDVPGVTLAAIGFFLVLFGLSRISAWGLAKAFPQAPFTVFGLSPAIPLVVLGAVVLVVLGFVEKGVEERNGVALLPQSFLKTPQVLAGLYAWLITFLFLGVQGILMGPYLQLVAGWSPAKVGVISVLSGLPTILVAIGLPKLLPDANPKRVIQLGYVVMIAALIIRSFSITLHSAIGWLVFLGTIITGIGVGLINSQASNVVALAVNERDASQSGGVQGVARNIGQALGVGILGAVLLFGITANVGNAVRGSDVISPEVANAVTSKSITLVGDRQFEQEIADVDATPAEKAELVKINARERYNVTRVAYIVAAVIVAFGLFTTRGITKFKEAEERKN</sequence>
<dbReference type="Proteomes" id="UP000475155">
    <property type="component" value="Unassembled WGS sequence"/>
</dbReference>
<accession>A0ABX0CIB4</accession>
<dbReference type="InterPro" id="IPR011701">
    <property type="entry name" value="MFS"/>
</dbReference>
<feature type="transmembrane region" description="Helical" evidence="6">
    <location>
        <begin position="396"/>
        <end position="415"/>
    </location>
</feature>
<keyword evidence="3 6" id="KW-0812">Transmembrane</keyword>
<feature type="transmembrane region" description="Helical" evidence="6">
    <location>
        <begin position="304"/>
        <end position="322"/>
    </location>
</feature>
<dbReference type="Pfam" id="PF07690">
    <property type="entry name" value="MFS_1"/>
    <property type="match status" value="1"/>
</dbReference>
<dbReference type="RefSeq" id="WP_163200491.1">
    <property type="nucleotide sequence ID" value="NZ_WHZU01000012.1"/>
</dbReference>
<comment type="caution">
    <text evidence="8">The sequence shown here is derived from an EMBL/GenBank/DDBJ whole genome shotgun (WGS) entry which is preliminary data.</text>
</comment>
<dbReference type="PROSITE" id="PS50850">
    <property type="entry name" value="MFS"/>
    <property type="match status" value="1"/>
</dbReference>
<feature type="transmembrane region" description="Helical" evidence="6">
    <location>
        <begin position="261"/>
        <end position="283"/>
    </location>
</feature>
<feature type="domain" description="Major facilitator superfamily (MFS) profile" evidence="7">
    <location>
        <begin position="35"/>
        <end position="551"/>
    </location>
</feature>
<feature type="transmembrane region" description="Helical" evidence="6">
    <location>
        <begin position="190"/>
        <end position="210"/>
    </location>
</feature>
<evidence type="ECO:0000256" key="3">
    <source>
        <dbReference type="ARBA" id="ARBA00022692"/>
    </source>
</evidence>
<feature type="transmembrane region" description="Helical" evidence="6">
    <location>
        <begin position="372"/>
        <end position="390"/>
    </location>
</feature>
<keyword evidence="2" id="KW-0813">Transport</keyword>
<comment type="subcellular location">
    <subcellularLocation>
        <location evidence="1">Cell membrane</location>
        <topology evidence="1">Multi-pass membrane protein</topology>
    </subcellularLocation>
</comment>
<proteinExistence type="predicted"/>
<feature type="transmembrane region" description="Helical" evidence="6">
    <location>
        <begin position="160"/>
        <end position="184"/>
    </location>
</feature>
<feature type="transmembrane region" description="Helical" evidence="6">
    <location>
        <begin position="448"/>
        <end position="467"/>
    </location>
</feature>
<feature type="transmembrane region" description="Helical" evidence="6">
    <location>
        <begin position="31"/>
        <end position="56"/>
    </location>
</feature>
<dbReference type="InterPro" id="IPR020846">
    <property type="entry name" value="MFS_dom"/>
</dbReference>
<evidence type="ECO:0000259" key="7">
    <source>
        <dbReference type="PROSITE" id="PS50850"/>
    </source>
</evidence>
<feature type="transmembrane region" description="Helical" evidence="6">
    <location>
        <begin position="342"/>
        <end position="360"/>
    </location>
</feature>
<organism evidence="8 9">
    <name type="scientific">Bifidobacterium saimiriisciurei</name>
    <dbReference type="NCBI Taxonomy" id="2661627"/>
    <lineage>
        <taxon>Bacteria</taxon>
        <taxon>Bacillati</taxon>
        <taxon>Actinomycetota</taxon>
        <taxon>Actinomycetes</taxon>
        <taxon>Bifidobacteriales</taxon>
        <taxon>Bifidobacteriaceae</taxon>
        <taxon>Bifidobacterium</taxon>
    </lineage>
</organism>
<dbReference type="Gene3D" id="1.20.1250.20">
    <property type="entry name" value="MFS general substrate transporter like domains"/>
    <property type="match status" value="1"/>
</dbReference>
<evidence type="ECO:0000313" key="9">
    <source>
        <dbReference type="Proteomes" id="UP000475155"/>
    </source>
</evidence>
<feature type="transmembrane region" description="Helical" evidence="6">
    <location>
        <begin position="128"/>
        <end position="148"/>
    </location>
</feature>
<keyword evidence="9" id="KW-1185">Reference proteome</keyword>
<evidence type="ECO:0000256" key="2">
    <source>
        <dbReference type="ARBA" id="ARBA00022448"/>
    </source>
</evidence>
<feature type="transmembrane region" description="Helical" evidence="6">
    <location>
        <begin position="222"/>
        <end position="241"/>
    </location>
</feature>
<keyword evidence="5 6" id="KW-0472">Membrane</keyword>
<name>A0ABX0CIB4_9BIFI</name>
<dbReference type="PANTHER" id="PTHR42718">
    <property type="entry name" value="MAJOR FACILITATOR SUPERFAMILY MULTIDRUG TRANSPORTER MFSC"/>
    <property type="match status" value="1"/>
</dbReference>
<evidence type="ECO:0000256" key="1">
    <source>
        <dbReference type="ARBA" id="ARBA00004651"/>
    </source>
</evidence>
<dbReference type="Gene3D" id="1.20.1720.10">
    <property type="entry name" value="Multidrug resistance protein D"/>
    <property type="match status" value="1"/>
</dbReference>
<evidence type="ECO:0000256" key="5">
    <source>
        <dbReference type="ARBA" id="ARBA00023136"/>
    </source>
</evidence>
<dbReference type="InterPro" id="IPR036259">
    <property type="entry name" value="MFS_trans_sf"/>
</dbReference>
<evidence type="ECO:0000256" key="4">
    <source>
        <dbReference type="ARBA" id="ARBA00022989"/>
    </source>
</evidence>
<keyword evidence="4 6" id="KW-1133">Transmembrane helix</keyword>
<dbReference type="SUPFAM" id="SSF103473">
    <property type="entry name" value="MFS general substrate transporter"/>
    <property type="match status" value="1"/>
</dbReference>
<evidence type="ECO:0000313" key="8">
    <source>
        <dbReference type="EMBL" id="NEH12032.1"/>
    </source>
</evidence>
<feature type="transmembrane region" description="Helical" evidence="6">
    <location>
        <begin position="528"/>
        <end position="548"/>
    </location>
</feature>
<evidence type="ECO:0000256" key="6">
    <source>
        <dbReference type="SAM" id="Phobius"/>
    </source>
</evidence>
<dbReference type="PANTHER" id="PTHR42718:SF9">
    <property type="entry name" value="MAJOR FACILITATOR SUPERFAMILY MULTIDRUG TRANSPORTER MFSC"/>
    <property type="match status" value="1"/>
</dbReference>
<protein>
    <submittedName>
        <fullName evidence="8">MFS transporter</fullName>
    </submittedName>
</protein>
<feature type="transmembrane region" description="Helical" evidence="6">
    <location>
        <begin position="76"/>
        <end position="98"/>
    </location>
</feature>